<keyword evidence="3" id="KW-1185">Reference proteome</keyword>
<dbReference type="Pfam" id="PF14392">
    <property type="entry name" value="zf-CCHC_4"/>
    <property type="match status" value="1"/>
</dbReference>
<gene>
    <name evidence="2" type="ORF">Gotri_000848</name>
</gene>
<evidence type="ECO:0000259" key="1">
    <source>
        <dbReference type="Pfam" id="PF14392"/>
    </source>
</evidence>
<organism evidence="2 3">
    <name type="scientific">Gossypium trilobum</name>
    <dbReference type="NCBI Taxonomy" id="34281"/>
    <lineage>
        <taxon>Eukaryota</taxon>
        <taxon>Viridiplantae</taxon>
        <taxon>Streptophyta</taxon>
        <taxon>Embryophyta</taxon>
        <taxon>Tracheophyta</taxon>
        <taxon>Spermatophyta</taxon>
        <taxon>Magnoliopsida</taxon>
        <taxon>eudicotyledons</taxon>
        <taxon>Gunneridae</taxon>
        <taxon>Pentapetalae</taxon>
        <taxon>rosids</taxon>
        <taxon>malvids</taxon>
        <taxon>Malvales</taxon>
        <taxon>Malvaceae</taxon>
        <taxon>Malvoideae</taxon>
        <taxon>Gossypium</taxon>
    </lineage>
</organism>
<dbReference type="EMBL" id="JABEZW010000013">
    <property type="protein sequence ID" value="MBA0783066.1"/>
    <property type="molecule type" value="Genomic_DNA"/>
</dbReference>
<name>A0A7J9FCN0_9ROSI</name>
<dbReference type="InterPro" id="IPR025836">
    <property type="entry name" value="Zn_knuckle_CX2CX4HX4C"/>
</dbReference>
<accession>A0A7J9FCN0</accession>
<proteinExistence type="predicted"/>
<protein>
    <recommendedName>
        <fullName evidence="1">Zinc knuckle CX2CX4HX4C domain-containing protein</fullName>
    </recommendedName>
</protein>
<dbReference type="PANTHER" id="PTHR31286:SF153">
    <property type="entry name" value="DUF4283 DOMAIN PROTEIN"/>
    <property type="match status" value="1"/>
</dbReference>
<dbReference type="Proteomes" id="UP000593568">
    <property type="component" value="Unassembled WGS sequence"/>
</dbReference>
<dbReference type="PANTHER" id="PTHR31286">
    <property type="entry name" value="GLYCINE-RICH CELL WALL STRUCTURAL PROTEIN 1.8-LIKE"/>
    <property type="match status" value="1"/>
</dbReference>
<sequence length="306" mass="36067">MEKELEGLNIDDGRKRRRQICYRLIRFYKSWCINIGWWDITDLEGRRYPFKFFHELDVYRVVSGSTWTFNKYLLIIHRLKNDEDPKLVLLIYSTFWVQDDLPPGFFSKATAKQLDKFVGRFLEFDSKQLDRGLMSYLRVCVEADVKKPLKRKNKIMLHLSKLTYANFRYEKLTLFSFLCGCFGHNNKFCPARLNIKREIMEFGWTISLKVVIRRAITTSSVWLREEGDDRNVFGNHINPIPGFNLEGYHNIDFSNQSGSSSSMDQINMDHDVEDDPLVNVDEKKRPRTEEMVPNVSNFIDSFGALV</sequence>
<comment type="caution">
    <text evidence="2">The sequence shown here is derived from an EMBL/GenBank/DDBJ whole genome shotgun (WGS) entry which is preliminary data.</text>
</comment>
<evidence type="ECO:0000313" key="2">
    <source>
        <dbReference type="EMBL" id="MBA0783066.1"/>
    </source>
</evidence>
<dbReference type="InterPro" id="IPR040256">
    <property type="entry name" value="At4g02000-like"/>
</dbReference>
<feature type="domain" description="Zinc knuckle CX2CX4HX4C" evidence="1">
    <location>
        <begin position="144"/>
        <end position="190"/>
    </location>
</feature>
<dbReference type="AlphaFoldDB" id="A0A7J9FCN0"/>
<reference evidence="2 3" key="1">
    <citation type="journal article" date="2019" name="Genome Biol. Evol.">
        <title>Insights into the evolution of the New World diploid cottons (Gossypium, subgenus Houzingenia) based on genome sequencing.</title>
        <authorList>
            <person name="Grover C.E."/>
            <person name="Arick M.A. 2nd"/>
            <person name="Thrash A."/>
            <person name="Conover J.L."/>
            <person name="Sanders W.S."/>
            <person name="Peterson D.G."/>
            <person name="Frelichowski J.E."/>
            <person name="Scheffler J.A."/>
            <person name="Scheffler B.E."/>
            <person name="Wendel J.F."/>
        </authorList>
    </citation>
    <scope>NUCLEOTIDE SEQUENCE [LARGE SCALE GENOMIC DNA]</scope>
    <source>
        <strain evidence="2">8</strain>
        <tissue evidence="2">Leaf</tissue>
    </source>
</reference>
<evidence type="ECO:0000313" key="3">
    <source>
        <dbReference type="Proteomes" id="UP000593568"/>
    </source>
</evidence>